<dbReference type="PANTHER" id="PTHR24410:SF23">
    <property type="entry name" value="BTB DOMAIN-CONTAINING PROTEIN-RELATED"/>
    <property type="match status" value="1"/>
</dbReference>
<dbReference type="Proteomes" id="UP000694865">
    <property type="component" value="Unplaced"/>
</dbReference>
<reference evidence="4" key="1">
    <citation type="submission" date="2025-08" db="UniProtKB">
        <authorList>
            <consortium name="RefSeq"/>
        </authorList>
    </citation>
    <scope>IDENTIFICATION</scope>
    <source>
        <tissue evidence="4">Testes</tissue>
    </source>
</reference>
<evidence type="ECO:0000256" key="1">
    <source>
        <dbReference type="SAM" id="MobiDB-lite"/>
    </source>
</evidence>
<dbReference type="GeneID" id="102802105"/>
<feature type="region of interest" description="Disordered" evidence="1">
    <location>
        <begin position="1"/>
        <end position="31"/>
    </location>
</feature>
<dbReference type="InterPro" id="IPR000210">
    <property type="entry name" value="BTB/POZ_dom"/>
</dbReference>
<dbReference type="SMART" id="SM00225">
    <property type="entry name" value="BTB"/>
    <property type="match status" value="1"/>
</dbReference>
<dbReference type="SUPFAM" id="SSF54695">
    <property type="entry name" value="POZ domain"/>
    <property type="match status" value="1"/>
</dbReference>
<evidence type="ECO:0000313" key="4">
    <source>
        <dbReference type="RefSeq" id="XP_006817678.1"/>
    </source>
</evidence>
<feature type="domain" description="BTB" evidence="2">
    <location>
        <begin position="53"/>
        <end position="122"/>
    </location>
</feature>
<name>A0ABM0MCD7_SACKO</name>
<feature type="compositionally biased region" description="Polar residues" evidence="1">
    <location>
        <begin position="1"/>
        <end position="10"/>
    </location>
</feature>
<dbReference type="Pfam" id="PF07707">
    <property type="entry name" value="BACK"/>
    <property type="match status" value="1"/>
</dbReference>
<organism evidence="3 4">
    <name type="scientific">Saccoglossus kowalevskii</name>
    <name type="common">Acorn worm</name>
    <dbReference type="NCBI Taxonomy" id="10224"/>
    <lineage>
        <taxon>Eukaryota</taxon>
        <taxon>Metazoa</taxon>
        <taxon>Hemichordata</taxon>
        <taxon>Enteropneusta</taxon>
        <taxon>Harrimaniidae</taxon>
        <taxon>Saccoglossus</taxon>
    </lineage>
</organism>
<dbReference type="InterPro" id="IPR051481">
    <property type="entry name" value="BTB-POZ/Galectin-3-binding"/>
</dbReference>
<dbReference type="InterPro" id="IPR011705">
    <property type="entry name" value="BACK"/>
</dbReference>
<feature type="compositionally biased region" description="Basic and acidic residues" evidence="1">
    <location>
        <begin position="22"/>
        <end position="31"/>
    </location>
</feature>
<protein>
    <submittedName>
        <fullName evidence="4">BTB/POZ domain-containing protein 17-like</fullName>
    </submittedName>
</protein>
<evidence type="ECO:0000259" key="2">
    <source>
        <dbReference type="PROSITE" id="PS50097"/>
    </source>
</evidence>
<dbReference type="SMART" id="SM00875">
    <property type="entry name" value="BACK"/>
    <property type="match status" value="1"/>
</dbReference>
<dbReference type="PANTHER" id="PTHR24410">
    <property type="entry name" value="HL07962P-RELATED"/>
    <property type="match status" value="1"/>
</dbReference>
<evidence type="ECO:0000313" key="3">
    <source>
        <dbReference type="Proteomes" id="UP000694865"/>
    </source>
</evidence>
<dbReference type="RefSeq" id="XP_006817678.1">
    <property type="nucleotide sequence ID" value="XM_006817615.1"/>
</dbReference>
<dbReference type="Pfam" id="PF00651">
    <property type="entry name" value="BTB"/>
    <property type="match status" value="1"/>
</dbReference>
<gene>
    <name evidence="4" type="primary">LOC102802105</name>
</gene>
<sequence>MSTRQQSGNPSDPDCQVAGGDGEERFKDVKKSVDDHTDLSEKMLDLYNNKEFSDVVLRVGKFEFPAHRMILVNSSEYFQRMFAQNWKEKDQKIVNLEEEEGYHKFFEGFLKYIYTNQLEISLDSVLCYHTLADKYMVTSLKYSCLEFMIDNFNVNPDIKRVMAWMKCADRDGGLEFELQEKLMLFIAWNLRLFALSNYWCDFNISLILDLLRSDDLVVPDEFTLHQWAIRWLKLTEPDEKMLVVKLKEMLPLIRFQVMPVQHLDELLDDDFVKIHSDHYLSQHVVPAFRYHTKTEFLNLDPTPLRIYTDNHSLSKTKVKQGFCISYCRTNYQTTPYECNSICIKNLALCASPSNADINEKNHWTITSSTQHCLNTVYSSSDSDTIDVCGDRPRSAKRRRVESMRDTRLDIIMKHKLKQNVDESRNILMNFLVRCKQGGVVYIKKVATRQMRTNKGKGTVQMWRPTSSDLLKQKDTEYLIDGAYKFMLVLLPNGREVVE</sequence>
<proteinExistence type="predicted"/>
<keyword evidence="3" id="KW-1185">Reference proteome</keyword>
<dbReference type="InterPro" id="IPR011333">
    <property type="entry name" value="SKP1/BTB/POZ_sf"/>
</dbReference>
<dbReference type="Gene3D" id="3.30.710.10">
    <property type="entry name" value="Potassium Channel Kv1.1, Chain A"/>
    <property type="match status" value="1"/>
</dbReference>
<dbReference type="Gene3D" id="1.25.40.420">
    <property type="match status" value="1"/>
</dbReference>
<dbReference type="PROSITE" id="PS50097">
    <property type="entry name" value="BTB"/>
    <property type="match status" value="1"/>
</dbReference>
<accession>A0ABM0MCD7</accession>